<dbReference type="AlphaFoldDB" id="A0A090RTH7"/>
<dbReference type="STRING" id="990268.JCM19235_2009"/>
<dbReference type="InterPro" id="IPR020449">
    <property type="entry name" value="Tscrpt_reg_AraC-type_HTH"/>
</dbReference>
<evidence type="ECO:0000256" key="3">
    <source>
        <dbReference type="ARBA" id="ARBA00023163"/>
    </source>
</evidence>
<dbReference type="PROSITE" id="PS01124">
    <property type="entry name" value="HTH_ARAC_FAMILY_2"/>
    <property type="match status" value="1"/>
</dbReference>
<dbReference type="Pfam" id="PF12833">
    <property type="entry name" value="HTH_18"/>
    <property type="match status" value="1"/>
</dbReference>
<protein>
    <submittedName>
        <fullName evidence="5">Transcriptional regulator AraC family</fullName>
    </submittedName>
</protein>
<sequence length="78" mass="9142">MSSRTLRRHLKNEGTSYQQLLDDVRYRLARHYLLNTQITIEEISDRVGFSDSANFRHAFKKWSGHSPKGFRNSQDVSS</sequence>
<dbReference type="GO" id="GO:0000976">
    <property type="term" value="F:transcription cis-regulatory region binding"/>
    <property type="evidence" value="ECO:0007669"/>
    <property type="project" value="TreeGrafter"/>
</dbReference>
<accession>A0A090RTH7</accession>
<dbReference type="GO" id="GO:0005829">
    <property type="term" value="C:cytosol"/>
    <property type="evidence" value="ECO:0007669"/>
    <property type="project" value="TreeGrafter"/>
</dbReference>
<evidence type="ECO:0000256" key="1">
    <source>
        <dbReference type="ARBA" id="ARBA00023015"/>
    </source>
</evidence>
<dbReference type="PRINTS" id="PR00032">
    <property type="entry name" value="HTHARAC"/>
</dbReference>
<keyword evidence="3" id="KW-0804">Transcription</keyword>
<keyword evidence="2" id="KW-0238">DNA-binding</keyword>
<dbReference type="Proteomes" id="UP000029228">
    <property type="component" value="Unassembled WGS sequence"/>
</dbReference>
<reference evidence="5 6" key="1">
    <citation type="submission" date="2014-09" db="EMBL/GenBank/DDBJ databases">
        <title>Vibrio maritimus JCM 19235. (C45) whole genome shotgun sequence.</title>
        <authorList>
            <person name="Sawabe T."/>
            <person name="Meirelles P."/>
            <person name="Nakanishi M."/>
            <person name="Sayaka M."/>
            <person name="Hattori M."/>
            <person name="Ohkuma M."/>
        </authorList>
    </citation>
    <scope>NUCLEOTIDE SEQUENCE [LARGE SCALE GENOMIC DNA]</scope>
    <source>
        <strain evidence="6">JCM19235</strain>
    </source>
</reference>
<dbReference type="SUPFAM" id="SSF46689">
    <property type="entry name" value="Homeodomain-like"/>
    <property type="match status" value="1"/>
</dbReference>
<evidence type="ECO:0000256" key="2">
    <source>
        <dbReference type="ARBA" id="ARBA00023125"/>
    </source>
</evidence>
<dbReference type="PANTHER" id="PTHR47894">
    <property type="entry name" value="HTH-TYPE TRANSCRIPTIONAL REGULATOR GADX"/>
    <property type="match status" value="1"/>
</dbReference>
<dbReference type="SMART" id="SM00342">
    <property type="entry name" value="HTH_ARAC"/>
    <property type="match status" value="1"/>
</dbReference>
<feature type="domain" description="HTH araC/xylS-type" evidence="4">
    <location>
        <begin position="1"/>
        <end position="73"/>
    </location>
</feature>
<evidence type="ECO:0000259" key="4">
    <source>
        <dbReference type="PROSITE" id="PS01124"/>
    </source>
</evidence>
<dbReference type="Gene3D" id="1.10.10.60">
    <property type="entry name" value="Homeodomain-like"/>
    <property type="match status" value="1"/>
</dbReference>
<dbReference type="InterPro" id="IPR009057">
    <property type="entry name" value="Homeodomain-like_sf"/>
</dbReference>
<dbReference type="EMBL" id="BBMR01000003">
    <property type="protein sequence ID" value="GAL18586.1"/>
    <property type="molecule type" value="Genomic_DNA"/>
</dbReference>
<dbReference type="GO" id="GO:0003700">
    <property type="term" value="F:DNA-binding transcription factor activity"/>
    <property type="evidence" value="ECO:0007669"/>
    <property type="project" value="InterPro"/>
</dbReference>
<organism evidence="5 6">
    <name type="scientific">Vibrio maritimus</name>
    <dbReference type="NCBI Taxonomy" id="990268"/>
    <lineage>
        <taxon>Bacteria</taxon>
        <taxon>Pseudomonadati</taxon>
        <taxon>Pseudomonadota</taxon>
        <taxon>Gammaproteobacteria</taxon>
        <taxon>Vibrionales</taxon>
        <taxon>Vibrionaceae</taxon>
        <taxon>Vibrio</taxon>
    </lineage>
</organism>
<comment type="caution">
    <text evidence="5">The sequence shown here is derived from an EMBL/GenBank/DDBJ whole genome shotgun (WGS) entry which is preliminary data.</text>
</comment>
<keyword evidence="6" id="KW-1185">Reference proteome</keyword>
<name>A0A090RTH7_9VIBR</name>
<gene>
    <name evidence="5" type="ORF">JCM19235_2009</name>
</gene>
<evidence type="ECO:0000313" key="6">
    <source>
        <dbReference type="Proteomes" id="UP000029228"/>
    </source>
</evidence>
<dbReference type="PANTHER" id="PTHR47894:SF1">
    <property type="entry name" value="HTH-TYPE TRANSCRIPTIONAL REGULATOR VQSM"/>
    <property type="match status" value="1"/>
</dbReference>
<dbReference type="InterPro" id="IPR018060">
    <property type="entry name" value="HTH_AraC"/>
</dbReference>
<keyword evidence="1" id="KW-0805">Transcription regulation</keyword>
<evidence type="ECO:0000313" key="5">
    <source>
        <dbReference type="EMBL" id="GAL18586.1"/>
    </source>
</evidence>
<proteinExistence type="predicted"/>